<evidence type="ECO:0000259" key="1">
    <source>
        <dbReference type="Pfam" id="PF00027"/>
    </source>
</evidence>
<keyword evidence="3" id="KW-1185">Reference proteome</keyword>
<reference evidence="2 3" key="1">
    <citation type="submission" date="2016-10" db="EMBL/GenBank/DDBJ databases">
        <authorList>
            <person name="de Groot N.N."/>
        </authorList>
    </citation>
    <scope>NUCLEOTIDE SEQUENCE [LARGE SCALE GENOMIC DNA]</scope>
    <source>
        <strain evidence="2 3">NE2</strain>
    </source>
</reference>
<dbReference type="STRING" id="1612308.SAMN05444581_11193"/>
<feature type="domain" description="Cyclic nucleotide-binding" evidence="1">
    <location>
        <begin position="33"/>
        <end position="109"/>
    </location>
</feature>
<dbReference type="InterPro" id="IPR000595">
    <property type="entry name" value="cNMP-bd_dom"/>
</dbReference>
<organism evidence="2 3">
    <name type="scientific">Methylocapsa palsarum</name>
    <dbReference type="NCBI Taxonomy" id="1612308"/>
    <lineage>
        <taxon>Bacteria</taxon>
        <taxon>Pseudomonadati</taxon>
        <taxon>Pseudomonadota</taxon>
        <taxon>Alphaproteobacteria</taxon>
        <taxon>Hyphomicrobiales</taxon>
        <taxon>Beijerinckiaceae</taxon>
        <taxon>Methylocapsa</taxon>
    </lineage>
</organism>
<name>A0A1I4AUH5_9HYPH</name>
<dbReference type="EMBL" id="FOSN01000011">
    <property type="protein sequence ID" value="SFK59306.1"/>
    <property type="molecule type" value="Genomic_DNA"/>
</dbReference>
<proteinExistence type="predicted"/>
<gene>
    <name evidence="2" type="ORF">SAMN05444581_11193</name>
</gene>
<dbReference type="SUPFAM" id="SSF51206">
    <property type="entry name" value="cAMP-binding domain-like"/>
    <property type="match status" value="1"/>
</dbReference>
<protein>
    <recommendedName>
        <fullName evidence="1">Cyclic nucleotide-binding domain-containing protein</fullName>
    </recommendedName>
</protein>
<evidence type="ECO:0000313" key="2">
    <source>
        <dbReference type="EMBL" id="SFK59306.1"/>
    </source>
</evidence>
<dbReference type="AlphaFoldDB" id="A0A1I4AUH5"/>
<dbReference type="InterPro" id="IPR014710">
    <property type="entry name" value="RmlC-like_jellyroll"/>
</dbReference>
<evidence type="ECO:0000313" key="3">
    <source>
        <dbReference type="Proteomes" id="UP000198755"/>
    </source>
</evidence>
<sequence>MSLERSSGGRRNCLLAALAPADQSLLALHSKELSFELGTLLQEAGSPVEFVYFPHEGMISLLAVMSDGQGIETATVGNEGVVGAMAGFGVGQGFARAVVQAPLVASRSEGAAFQVAVQ</sequence>
<dbReference type="InterPro" id="IPR018490">
    <property type="entry name" value="cNMP-bd_dom_sf"/>
</dbReference>
<dbReference type="RefSeq" id="WP_210185909.1">
    <property type="nucleotide sequence ID" value="NZ_FOSN01000011.1"/>
</dbReference>
<dbReference type="CDD" id="cd00038">
    <property type="entry name" value="CAP_ED"/>
    <property type="match status" value="1"/>
</dbReference>
<accession>A0A1I4AUH5</accession>
<dbReference type="Proteomes" id="UP000198755">
    <property type="component" value="Unassembled WGS sequence"/>
</dbReference>
<dbReference type="Gene3D" id="2.60.120.10">
    <property type="entry name" value="Jelly Rolls"/>
    <property type="match status" value="1"/>
</dbReference>
<dbReference type="Pfam" id="PF00027">
    <property type="entry name" value="cNMP_binding"/>
    <property type="match status" value="1"/>
</dbReference>